<feature type="compositionally biased region" description="Basic and acidic residues" evidence="1">
    <location>
        <begin position="59"/>
        <end position="78"/>
    </location>
</feature>
<comment type="caution">
    <text evidence="2">The sequence shown here is derived from an EMBL/GenBank/DDBJ whole genome shotgun (WGS) entry which is preliminary data.</text>
</comment>
<organism evidence="2 3">
    <name type="scientific">Nannochloropsis gaditana</name>
    <dbReference type="NCBI Taxonomy" id="72520"/>
    <lineage>
        <taxon>Eukaryota</taxon>
        <taxon>Sar</taxon>
        <taxon>Stramenopiles</taxon>
        <taxon>Ochrophyta</taxon>
        <taxon>Eustigmatophyceae</taxon>
        <taxon>Eustigmatales</taxon>
        <taxon>Monodopsidaceae</taxon>
        <taxon>Nannochloropsis</taxon>
    </lineage>
</organism>
<keyword evidence="3" id="KW-1185">Reference proteome</keyword>
<evidence type="ECO:0000256" key="1">
    <source>
        <dbReference type="SAM" id="MobiDB-lite"/>
    </source>
</evidence>
<name>W7TZ55_9STRA</name>
<dbReference type="Proteomes" id="UP000019335">
    <property type="component" value="Chromosome 10"/>
</dbReference>
<proteinExistence type="predicted"/>
<dbReference type="AlphaFoldDB" id="W7TZ55"/>
<dbReference type="EMBL" id="AZIL01000843">
    <property type="protein sequence ID" value="EWM25694.1"/>
    <property type="molecule type" value="Genomic_DNA"/>
</dbReference>
<sequence>MEAIWRRGRVKAFLWRWIERQYRRREGKLVSALTDEVRAYRLACASEGEEATRSGNARDAQHEEDKRGVLRQPGKELELFSLHPPSQHQQALPQPRRPQPRPRLDDRGRATSKHRVVKEGFVWKLRTLEDVCGHVHSMHLDFPKSARLK</sequence>
<accession>W7TZ55</accession>
<evidence type="ECO:0000313" key="2">
    <source>
        <dbReference type="EMBL" id="EWM25694.1"/>
    </source>
</evidence>
<dbReference type="OrthoDB" id="10662036at2759"/>
<protein>
    <submittedName>
        <fullName evidence="2">Uncharacterized protein</fullName>
    </submittedName>
</protein>
<reference evidence="2 3" key="1">
    <citation type="journal article" date="2014" name="Mol. Plant">
        <title>Chromosome Scale Genome Assembly and Transcriptome Profiling of Nannochloropsis gaditana in Nitrogen Depletion.</title>
        <authorList>
            <person name="Corteggiani Carpinelli E."/>
            <person name="Telatin A."/>
            <person name="Vitulo N."/>
            <person name="Forcato C."/>
            <person name="D'Angelo M."/>
            <person name="Schiavon R."/>
            <person name="Vezzi A."/>
            <person name="Giacometti G.M."/>
            <person name="Morosinotto T."/>
            <person name="Valle G."/>
        </authorList>
    </citation>
    <scope>NUCLEOTIDE SEQUENCE [LARGE SCALE GENOMIC DNA]</scope>
    <source>
        <strain evidence="2 3">B-31</strain>
    </source>
</reference>
<gene>
    <name evidence="2" type="ORF">Naga_100279g5</name>
</gene>
<feature type="region of interest" description="Disordered" evidence="1">
    <location>
        <begin position="46"/>
        <end position="113"/>
    </location>
</feature>
<evidence type="ECO:0000313" key="3">
    <source>
        <dbReference type="Proteomes" id="UP000019335"/>
    </source>
</evidence>